<feature type="repeat" description="ANK" evidence="3">
    <location>
        <begin position="1206"/>
        <end position="1238"/>
    </location>
</feature>
<dbReference type="RefSeq" id="XP_033602915.1">
    <property type="nucleotide sequence ID" value="XM_033745317.1"/>
</dbReference>
<feature type="repeat" description="ANK" evidence="3">
    <location>
        <begin position="1524"/>
        <end position="1563"/>
    </location>
</feature>
<dbReference type="GeneID" id="54486371"/>
<dbReference type="Pfam" id="PF24883">
    <property type="entry name" value="NPHP3_N"/>
    <property type="match status" value="1"/>
</dbReference>
<dbReference type="SMART" id="SM00248">
    <property type="entry name" value="ANK"/>
    <property type="match status" value="25"/>
</dbReference>
<reference evidence="6" key="1">
    <citation type="journal article" date="2020" name="Stud. Mycol.">
        <title>101 Dothideomycetes genomes: a test case for predicting lifestyles and emergence of pathogens.</title>
        <authorList>
            <person name="Haridas S."/>
            <person name="Albert R."/>
            <person name="Binder M."/>
            <person name="Bloem J."/>
            <person name="Labutti K."/>
            <person name="Salamov A."/>
            <person name="Andreopoulos B."/>
            <person name="Baker S."/>
            <person name="Barry K."/>
            <person name="Bills G."/>
            <person name="Bluhm B."/>
            <person name="Cannon C."/>
            <person name="Castanera R."/>
            <person name="Culley D."/>
            <person name="Daum C."/>
            <person name="Ezra D."/>
            <person name="Gonzalez J."/>
            <person name="Henrissat B."/>
            <person name="Kuo A."/>
            <person name="Liang C."/>
            <person name="Lipzen A."/>
            <person name="Lutzoni F."/>
            <person name="Magnuson J."/>
            <person name="Mondo S."/>
            <person name="Nolan M."/>
            <person name="Ohm R."/>
            <person name="Pangilinan J."/>
            <person name="Park H.-J."/>
            <person name="Ramirez L."/>
            <person name="Alfaro M."/>
            <person name="Sun H."/>
            <person name="Tritt A."/>
            <person name="Yoshinaga Y."/>
            <person name="Zwiers L.-H."/>
            <person name="Turgeon B."/>
            <person name="Goodwin S."/>
            <person name="Spatafora J."/>
            <person name="Crous P."/>
            <person name="Grigoriev I."/>
        </authorList>
    </citation>
    <scope>NUCLEOTIDE SEQUENCE</scope>
    <source>
        <strain evidence="6">CBS 121739</strain>
    </source>
</reference>
<keyword evidence="1" id="KW-0677">Repeat</keyword>
<dbReference type="InterPro" id="IPR036770">
    <property type="entry name" value="Ankyrin_rpt-contain_sf"/>
</dbReference>
<name>A0A6A6WEK4_9PEZI</name>
<keyword evidence="2 3" id="KW-0040">ANK repeat</keyword>
<dbReference type="InterPro" id="IPR027417">
    <property type="entry name" value="P-loop_NTPase"/>
</dbReference>
<keyword evidence="7" id="KW-1185">Reference proteome</keyword>
<gene>
    <name evidence="6" type="ORF">EJ05DRAFT_484192</name>
</gene>
<evidence type="ECO:0000256" key="3">
    <source>
        <dbReference type="PROSITE-ProRule" id="PRU00023"/>
    </source>
</evidence>
<feature type="repeat" description="ANK" evidence="3">
    <location>
        <begin position="935"/>
        <end position="969"/>
    </location>
</feature>
<evidence type="ECO:0000313" key="7">
    <source>
        <dbReference type="Proteomes" id="UP000799437"/>
    </source>
</evidence>
<feature type="repeat" description="ANK" evidence="3">
    <location>
        <begin position="900"/>
        <end position="934"/>
    </location>
</feature>
<proteinExistence type="predicted"/>
<feature type="repeat" description="ANK" evidence="3">
    <location>
        <begin position="1488"/>
        <end position="1523"/>
    </location>
</feature>
<sequence length="2006" mass="223476">MTSETELSDGSDSFERVDLDDVANEIVARKQPDVTKIRAWLQPTDYAASSSEYMRHLSSQAPGTGEWIRETTQFDLWHLSPDHGSIWIKAVPGAGKSVIAASMVKSLSEDECVPVLFFFFRHIIEKNRTSRSLLRDWLSQLLPSSAILQVSLWEHVESKVALETVSSEELWRHLQTALKSLPRAYCIVDALDEMELDHKFLERLNRLGTLKPKTIKLLMTSRPKQYLQQALRDPEVIHVSLEEELVKRDIALFVRQRAGKLVTHGINLELQNLVCETVCERSQGLFLYARLMLEQITDLVRSSNQDKQILRNVILKIPVGLEAMYDSVLAEHARRTGIDVSVQLFILQLVTHSSRPLRLIEIASALKSCLPSTSWNRRKELVRSGCGPLLECMEDETIGVLHHSFTEFLTDANRRLRGLQSFPVVESSSAHRAIALVCLYTLQCNGVKGISLYQQSEADEKDELDDEYDYRRPRTMRKLEGIYEKVALMSYAVKNWFYHTRQLTDSTDDSFYDELTRFSVPRSSHFRAWINLYNASLPRNKYGSLSDTGTLARKGTTSLHIAAGFDLLHWAQRLIRGGVDLNARDDYDATAIYYASKAGHTGMVKLLLDAGADPDMDCCNGHKPLHEAASRNHAQVVRLLLEAGVSPKTGKTRDPGRKCGNAKSSIGYHPLQFAANRGHIDTVREMIPYLTREDLHEALGDAVSGGHAPLMTFLLDDAKLSPDCRSKIRHGGVGRTIGGKPILIHAIQSRNPECVKVLLDRRADINVGIDMEGCDDESASYPVSQRDESRSVLHHVAGCGPYGDQDETIQEMLDLLLAAGADLEARDRDMRTPLLHTISLRFPMLRSLELFIKAGADVLAKDKDGNTLLHQACAYSLHELETITRVLEAGLDPNIARISDGKTPLHLFLSRTHYNLEALTLLLEHGADVNSQDNDGNSPLHYMYRNSNTVMGALTLLTNRGAWINAQNKSGKTSLHSHAATGPPRGTSWKTLFEQKLDLAIDHGADLEIRDLEGESVLMTAVELQPHLVQLYLDLPQHPSVLTRTNQGKTLLHKICSVRRSYDALDTNTFDLLLKYGADPMVLDYSGNTLLHEFAPHFNGSSGDIEFISKLVKAGISPRSVNSRGQTAAHLSTVSTDRKEKNRYQHHHIPYRKSFVSVLLDLDPKFDPNTPDSEGMMALHNAILSSTREAYELIDAGADVTYSNSKGETPLHLAAKSGCADTVALLLAQLEEVSSSGIDSVDCLGNTALHYACQSHEPESVKLLIDSGCNIHIRNKAQKSAFEVFVESLPGEHAIKAPQKQDMLPQIDHDSKPMSSIYRAGEIRKLLRDAGEKSEATHDLFKRTDWLETAREGDGYTNSTDIWHRLRDVHETGVNNLMKHGINWHMTDSTCWSQDTPVTYLVSQAMTGAVRKVAHFGMLYDDPEFIRGFKSTASRNGLPQPLLQTACKSTNYNMSMIELLWNDGNIDVNTHGLVFQKTGNHSTENIVQGSTALHLLARGTSFWHIKALKYLLDLGADPNALDQDGATPLHVASSDHYGRPGFFAPQCCKVLLDNGADPNIVDNAGLVPLNRARDGRDIVGILLEAGANSQAGNKNVLISAIESASPQLVQLYLDHGADPNIPYKPNDRLSGLDMRHDEGDFEYPLVIACIPSAHAGCSKQKSFDMITLLLDHGAKIDLPINKDETLIHYLFRRATTERLEAFLERGELDLTIRDPHGRTVLMAALQSTQTHEYRRSFLYMDVRKQLQAIYVTAADALMRSDLHSRSIDYLAVDHDGRNILHYFVDPNPDRKSSKCDKEIPAHILTTPGVAELVHMKDQRGLTPFLDALRAHGNTTLEQLLTSFSPNLFDVGPSGNTCLHYIARAGLENIETRKHIIEKYIYMGGYIDVRNNAGETPLLAHLTVPPGDYPHSEKDQVPVPGSFSREKNLRYLIDLGADIRATTHDGDSALHVVARLKDSFETTAVFKMLIAEGCEALRENKEGKTALDIAAAKENKSILKLFARKKA</sequence>
<dbReference type="PROSITE" id="PS50297">
    <property type="entry name" value="ANK_REP_REGION"/>
    <property type="match status" value="8"/>
</dbReference>
<evidence type="ECO:0000256" key="1">
    <source>
        <dbReference type="ARBA" id="ARBA00022737"/>
    </source>
</evidence>
<feature type="repeat" description="ANK" evidence="3">
    <location>
        <begin position="1244"/>
        <end position="1276"/>
    </location>
</feature>
<dbReference type="PRINTS" id="PR01415">
    <property type="entry name" value="ANKYRIN"/>
</dbReference>
<dbReference type="Pfam" id="PF22939">
    <property type="entry name" value="WHD_GPIID"/>
    <property type="match status" value="1"/>
</dbReference>
<dbReference type="PANTHER" id="PTHR24198:SF165">
    <property type="entry name" value="ANKYRIN REPEAT-CONTAINING PROTEIN-RELATED"/>
    <property type="match status" value="1"/>
</dbReference>
<feature type="domain" description="GPI inositol-deacylase winged helix" evidence="4">
    <location>
        <begin position="346"/>
        <end position="413"/>
    </location>
</feature>
<evidence type="ECO:0000259" key="5">
    <source>
        <dbReference type="Pfam" id="PF24883"/>
    </source>
</evidence>
<dbReference type="InterPro" id="IPR002110">
    <property type="entry name" value="Ankyrin_rpt"/>
</dbReference>
<protein>
    <submittedName>
        <fullName evidence="6">Ankyrin</fullName>
    </submittedName>
</protein>
<dbReference type="PANTHER" id="PTHR24198">
    <property type="entry name" value="ANKYRIN REPEAT AND PROTEIN KINASE DOMAIN-CONTAINING PROTEIN"/>
    <property type="match status" value="1"/>
</dbReference>
<evidence type="ECO:0000259" key="4">
    <source>
        <dbReference type="Pfam" id="PF22939"/>
    </source>
</evidence>
<feature type="repeat" description="ANK" evidence="3">
    <location>
        <begin position="587"/>
        <end position="615"/>
    </location>
</feature>
<dbReference type="Gene3D" id="3.40.50.300">
    <property type="entry name" value="P-loop containing nucleotide triphosphate hydrolases"/>
    <property type="match status" value="1"/>
</dbReference>
<evidence type="ECO:0000256" key="2">
    <source>
        <dbReference type="ARBA" id="ARBA00023043"/>
    </source>
</evidence>
<dbReference type="PROSITE" id="PS50088">
    <property type="entry name" value="ANK_REPEAT"/>
    <property type="match status" value="9"/>
</dbReference>
<feature type="domain" description="Nephrocystin 3-like N-terminal" evidence="5">
    <location>
        <begin position="63"/>
        <end position="222"/>
    </location>
</feature>
<evidence type="ECO:0000313" key="6">
    <source>
        <dbReference type="EMBL" id="KAF2760464.1"/>
    </source>
</evidence>
<dbReference type="SUPFAM" id="SSF52540">
    <property type="entry name" value="P-loop containing nucleoside triphosphate hydrolases"/>
    <property type="match status" value="1"/>
</dbReference>
<feature type="repeat" description="ANK" evidence="3">
    <location>
        <begin position="620"/>
        <end position="652"/>
    </location>
</feature>
<dbReference type="SUPFAM" id="SSF48403">
    <property type="entry name" value="Ankyrin repeat"/>
    <property type="match status" value="5"/>
</dbReference>
<dbReference type="Pfam" id="PF12796">
    <property type="entry name" value="Ank_2"/>
    <property type="match status" value="6"/>
</dbReference>
<dbReference type="Gene3D" id="1.25.40.20">
    <property type="entry name" value="Ankyrin repeat-containing domain"/>
    <property type="match status" value="7"/>
</dbReference>
<dbReference type="Proteomes" id="UP000799437">
    <property type="component" value="Unassembled WGS sequence"/>
</dbReference>
<accession>A0A6A6WEK4</accession>
<dbReference type="EMBL" id="ML996568">
    <property type="protein sequence ID" value="KAF2760464.1"/>
    <property type="molecule type" value="Genomic_DNA"/>
</dbReference>
<dbReference type="InterPro" id="IPR056884">
    <property type="entry name" value="NPHP3-like_N"/>
</dbReference>
<feature type="repeat" description="ANK" evidence="3">
    <location>
        <begin position="554"/>
        <end position="586"/>
    </location>
</feature>
<organism evidence="6 7">
    <name type="scientific">Pseudovirgaria hyperparasitica</name>
    <dbReference type="NCBI Taxonomy" id="470096"/>
    <lineage>
        <taxon>Eukaryota</taxon>
        <taxon>Fungi</taxon>
        <taxon>Dikarya</taxon>
        <taxon>Ascomycota</taxon>
        <taxon>Pezizomycotina</taxon>
        <taxon>Dothideomycetes</taxon>
        <taxon>Dothideomycetes incertae sedis</taxon>
        <taxon>Acrospermales</taxon>
        <taxon>Acrospermaceae</taxon>
        <taxon>Pseudovirgaria</taxon>
    </lineage>
</organism>
<dbReference type="OrthoDB" id="21416at2759"/>
<dbReference type="InterPro" id="IPR054471">
    <property type="entry name" value="GPIID_WHD"/>
</dbReference>